<evidence type="ECO:0000256" key="1">
    <source>
        <dbReference type="ARBA" id="ARBA00004123"/>
    </source>
</evidence>
<keyword evidence="5" id="KW-0539">Nucleus</keyword>
<organism evidence="8 9">
    <name type="scientific">Urochloa decumbens</name>
    <dbReference type="NCBI Taxonomy" id="240449"/>
    <lineage>
        <taxon>Eukaryota</taxon>
        <taxon>Viridiplantae</taxon>
        <taxon>Streptophyta</taxon>
        <taxon>Embryophyta</taxon>
        <taxon>Tracheophyta</taxon>
        <taxon>Spermatophyta</taxon>
        <taxon>Magnoliopsida</taxon>
        <taxon>Liliopsida</taxon>
        <taxon>Poales</taxon>
        <taxon>Poaceae</taxon>
        <taxon>PACMAD clade</taxon>
        <taxon>Panicoideae</taxon>
        <taxon>Panicodae</taxon>
        <taxon>Paniceae</taxon>
        <taxon>Melinidinae</taxon>
        <taxon>Urochloa</taxon>
    </lineage>
</organism>
<dbReference type="PANTHER" id="PTHR31282">
    <property type="entry name" value="WRKY TRANSCRIPTION FACTOR 21-RELATED"/>
    <property type="match status" value="1"/>
</dbReference>
<dbReference type="SUPFAM" id="SSF118290">
    <property type="entry name" value="WRKY DNA-binding domain"/>
    <property type="match status" value="1"/>
</dbReference>
<name>A0ABC9B842_9POAL</name>
<evidence type="ECO:0000256" key="2">
    <source>
        <dbReference type="ARBA" id="ARBA00023015"/>
    </source>
</evidence>
<proteinExistence type="predicted"/>
<evidence type="ECO:0000256" key="6">
    <source>
        <dbReference type="SAM" id="MobiDB-lite"/>
    </source>
</evidence>
<evidence type="ECO:0000256" key="5">
    <source>
        <dbReference type="ARBA" id="ARBA00023242"/>
    </source>
</evidence>
<dbReference type="Gene3D" id="2.20.25.80">
    <property type="entry name" value="WRKY domain"/>
    <property type="match status" value="1"/>
</dbReference>
<gene>
    <name evidence="8" type="ORF">URODEC1_LOCUS61709</name>
</gene>
<evidence type="ECO:0000259" key="7">
    <source>
        <dbReference type="PROSITE" id="PS50811"/>
    </source>
</evidence>
<feature type="domain" description="WRKY" evidence="7">
    <location>
        <begin position="144"/>
        <end position="184"/>
    </location>
</feature>
<dbReference type="GO" id="GO:0005634">
    <property type="term" value="C:nucleus"/>
    <property type="evidence" value="ECO:0007669"/>
    <property type="project" value="UniProtKB-SubCell"/>
</dbReference>
<keyword evidence="4" id="KW-0804">Transcription</keyword>
<keyword evidence="3" id="KW-0238">DNA-binding</keyword>
<evidence type="ECO:0000256" key="3">
    <source>
        <dbReference type="ARBA" id="ARBA00023125"/>
    </source>
</evidence>
<dbReference type="Proteomes" id="UP001497457">
    <property type="component" value="Chromosome 24b"/>
</dbReference>
<accession>A0ABC9B842</accession>
<protein>
    <recommendedName>
        <fullName evidence="7">WRKY domain-containing protein</fullName>
    </recommendedName>
</protein>
<keyword evidence="2" id="KW-0805">Transcription regulation</keyword>
<dbReference type="PROSITE" id="PS50811">
    <property type="entry name" value="WRKY"/>
    <property type="match status" value="1"/>
</dbReference>
<reference evidence="8" key="1">
    <citation type="submission" date="2024-10" db="EMBL/GenBank/DDBJ databases">
        <authorList>
            <person name="Ryan C."/>
        </authorList>
    </citation>
    <scope>NUCLEOTIDE SEQUENCE [LARGE SCALE GENOMIC DNA]</scope>
</reference>
<keyword evidence="9" id="KW-1185">Reference proteome</keyword>
<dbReference type="AlphaFoldDB" id="A0ABC9B842"/>
<evidence type="ECO:0000256" key="4">
    <source>
        <dbReference type="ARBA" id="ARBA00023163"/>
    </source>
</evidence>
<dbReference type="InterPro" id="IPR044810">
    <property type="entry name" value="WRKY_plant"/>
</dbReference>
<dbReference type="InterPro" id="IPR003657">
    <property type="entry name" value="WRKY_dom"/>
</dbReference>
<dbReference type="SMART" id="SM00774">
    <property type="entry name" value="WRKY"/>
    <property type="match status" value="1"/>
</dbReference>
<feature type="region of interest" description="Disordered" evidence="6">
    <location>
        <begin position="111"/>
        <end position="137"/>
    </location>
</feature>
<feature type="compositionally biased region" description="Basic residues" evidence="6">
    <location>
        <begin position="119"/>
        <end position="128"/>
    </location>
</feature>
<evidence type="ECO:0000313" key="8">
    <source>
        <dbReference type="EMBL" id="CAL4993903.1"/>
    </source>
</evidence>
<dbReference type="InterPro" id="IPR036576">
    <property type="entry name" value="WRKY_dom_sf"/>
</dbReference>
<sequence>MKHNNTNRYLPQSSVCDDSACKGDDIPRACNHQLVLKEFAKEQSLVMQLRAIVLPALKTEQSSELVSQMFESILDCSSKAIAELQHCLSDAPAVHMLVDDKKTVQRISKDIIDSNARPQHNHQNKRSKRVSESMSFETPVPHYDGHQWRKYGQKQINGAKYPRSYYRCTYRKEQGCKATKTVQQYDPVVTDPGGRDHSMMYTAIYYGRHTCNFNGNDSGISARKDNGERNTHINHDHVHYNNNQRSIVSVTCSQPDDDHQKFLGDNVHFDTKINMDWQLDPIESVQLDFDNWNWE</sequence>
<dbReference type="Pfam" id="PF03106">
    <property type="entry name" value="WRKY"/>
    <property type="match status" value="1"/>
</dbReference>
<comment type="subcellular location">
    <subcellularLocation>
        <location evidence="1">Nucleus</location>
    </subcellularLocation>
</comment>
<evidence type="ECO:0000313" key="9">
    <source>
        <dbReference type="Proteomes" id="UP001497457"/>
    </source>
</evidence>
<dbReference type="GO" id="GO:0003677">
    <property type="term" value="F:DNA binding"/>
    <property type="evidence" value="ECO:0007669"/>
    <property type="project" value="UniProtKB-KW"/>
</dbReference>
<dbReference type="EMBL" id="OZ075134">
    <property type="protein sequence ID" value="CAL4993903.1"/>
    <property type="molecule type" value="Genomic_DNA"/>
</dbReference>